<organism evidence="1">
    <name type="scientific">marine sediment metagenome</name>
    <dbReference type="NCBI Taxonomy" id="412755"/>
    <lineage>
        <taxon>unclassified sequences</taxon>
        <taxon>metagenomes</taxon>
        <taxon>ecological metagenomes</taxon>
    </lineage>
</organism>
<dbReference type="EMBL" id="BARU01033456">
    <property type="protein sequence ID" value="GAH67676.1"/>
    <property type="molecule type" value="Genomic_DNA"/>
</dbReference>
<proteinExistence type="predicted"/>
<evidence type="ECO:0000313" key="1">
    <source>
        <dbReference type="EMBL" id="GAH67676.1"/>
    </source>
</evidence>
<dbReference type="AlphaFoldDB" id="X1HBV7"/>
<protein>
    <submittedName>
        <fullName evidence="1">Uncharacterized protein</fullName>
    </submittedName>
</protein>
<sequence>MQLNCLLYVKDDGVRKMIELYHRIMIHDPEGNLVKDTGKVKSHSYVIQFLELVEGLFKGANKTATDVAGAETRIIDLDTQMQLLGRADAPVNDAAYGIVVGTNAGVSAEDNEDYALDSKIADGGGAGQLQYQAMVFWAPAVDGANVDYDMARPFGNDSGNTITVKEIGLICKNADSTFYHLLLRDVVSDEDVLDGYTLTVTYTLRTTV</sequence>
<name>X1HBV7_9ZZZZ</name>
<comment type="caution">
    <text evidence="1">The sequence shown here is derived from an EMBL/GenBank/DDBJ whole genome shotgun (WGS) entry which is preliminary data.</text>
</comment>
<reference evidence="1" key="1">
    <citation type="journal article" date="2014" name="Front. Microbiol.">
        <title>High frequency of phylogenetically diverse reductive dehalogenase-homologous genes in deep subseafloor sedimentary metagenomes.</title>
        <authorList>
            <person name="Kawai M."/>
            <person name="Futagami T."/>
            <person name="Toyoda A."/>
            <person name="Takaki Y."/>
            <person name="Nishi S."/>
            <person name="Hori S."/>
            <person name="Arai W."/>
            <person name="Tsubouchi T."/>
            <person name="Morono Y."/>
            <person name="Uchiyama I."/>
            <person name="Ito T."/>
            <person name="Fujiyama A."/>
            <person name="Inagaki F."/>
            <person name="Takami H."/>
        </authorList>
    </citation>
    <scope>NUCLEOTIDE SEQUENCE</scope>
    <source>
        <strain evidence="1">Expedition CK06-06</strain>
    </source>
</reference>
<accession>X1HBV7</accession>
<gene>
    <name evidence="1" type="ORF">S03H2_52654</name>
</gene>